<reference evidence="1" key="1">
    <citation type="submission" date="2022-04" db="EMBL/GenBank/DDBJ databases">
        <title>Chromosome-scale genome assembly of Holotrichia oblita Faldermann.</title>
        <authorList>
            <person name="Rongchong L."/>
        </authorList>
    </citation>
    <scope>NUCLEOTIDE SEQUENCE</scope>
    <source>
        <strain evidence="1">81SQS9</strain>
    </source>
</reference>
<organism evidence="1 2">
    <name type="scientific">Holotrichia oblita</name>
    <name type="common">Chafer beetle</name>
    <dbReference type="NCBI Taxonomy" id="644536"/>
    <lineage>
        <taxon>Eukaryota</taxon>
        <taxon>Metazoa</taxon>
        <taxon>Ecdysozoa</taxon>
        <taxon>Arthropoda</taxon>
        <taxon>Hexapoda</taxon>
        <taxon>Insecta</taxon>
        <taxon>Pterygota</taxon>
        <taxon>Neoptera</taxon>
        <taxon>Endopterygota</taxon>
        <taxon>Coleoptera</taxon>
        <taxon>Polyphaga</taxon>
        <taxon>Scarabaeiformia</taxon>
        <taxon>Scarabaeidae</taxon>
        <taxon>Melolonthinae</taxon>
        <taxon>Holotrichia</taxon>
    </lineage>
</organism>
<dbReference type="EMBL" id="CM043024">
    <property type="protein sequence ID" value="KAI4454253.1"/>
    <property type="molecule type" value="Genomic_DNA"/>
</dbReference>
<name>A0ACB9SGI5_HOLOL</name>
<keyword evidence="2" id="KW-1185">Reference proteome</keyword>
<protein>
    <submittedName>
        <fullName evidence="1">Rtdr1</fullName>
    </submittedName>
</protein>
<accession>A0ACB9SGI5</accession>
<comment type="caution">
    <text evidence="1">The sequence shown here is derived from an EMBL/GenBank/DDBJ whole genome shotgun (WGS) entry which is preliminary data.</text>
</comment>
<proteinExistence type="predicted"/>
<evidence type="ECO:0000313" key="1">
    <source>
        <dbReference type="EMBL" id="KAI4454253.1"/>
    </source>
</evidence>
<sequence length="394" mass="43990">MYSPHKHSYLHLRSSGVNPRIINRAVNLAREQPTIDPGDFEPPWNRLTSEQPCSPTKNVDSTRRPLAFGKLAIPKLCRELHSDDLEVVKAAITSFVDVLHDPEKGYQALRIRVPDRMADLLVHDEPDIRERTCMALTIVSGLADGKAAIAQNKTILGNLSCLLNDSEAAVRLKAAECLYTLSEFWPIADELIEFGYVPILLNHVCEDIEEVATIHLHTLDALMYGYEGVEHALEHNGFEIFCSMIDGDLASLKASSLKCLSKLLATPHGKQMAYDADLLDDLNRLLHYEESDVYGASASAIMFATIKSAAKIKAIQLKRLPHRLVKLCHDSEHPLTKLQCIQALTNICEHPQTRQLVCGTYYDTLENLQVGDEEELIAAHNNLMKGLNWTPQQG</sequence>
<gene>
    <name evidence="1" type="ORF">MML48_10g00016640</name>
</gene>
<dbReference type="Proteomes" id="UP001056778">
    <property type="component" value="Chromosome 10"/>
</dbReference>
<evidence type="ECO:0000313" key="2">
    <source>
        <dbReference type="Proteomes" id="UP001056778"/>
    </source>
</evidence>